<evidence type="ECO:0000313" key="2">
    <source>
        <dbReference type="EMBL" id="ASP39390.1"/>
    </source>
</evidence>
<dbReference type="InterPro" id="IPR025399">
    <property type="entry name" value="DUF4372"/>
</dbReference>
<dbReference type="EMBL" id="CP022530">
    <property type="protein sequence ID" value="ASP39390.1"/>
    <property type="molecule type" value="Genomic_DNA"/>
</dbReference>
<proteinExistence type="predicted"/>
<keyword evidence="3" id="KW-1185">Reference proteome</keyword>
<dbReference type="Pfam" id="PF14294">
    <property type="entry name" value="DUF4372"/>
    <property type="match status" value="1"/>
</dbReference>
<evidence type="ECO:0000259" key="1">
    <source>
        <dbReference type="Pfam" id="PF14294"/>
    </source>
</evidence>
<sequence>MGLGQISDRQSLRDIEASLEAQSDKLYHLGADRQNNAGATE</sequence>
<dbReference type="AlphaFoldDB" id="A0A222FKT4"/>
<reference evidence="2 3" key="1">
    <citation type="submission" date="2017-07" db="EMBL/GenBank/DDBJ databases">
        <title>Annotated genome sequence of Bacterioplanes sanyensis isolated from Red Sea.</title>
        <authorList>
            <person name="Rehman Z.U."/>
        </authorList>
    </citation>
    <scope>NUCLEOTIDE SEQUENCE [LARGE SCALE GENOMIC DNA]</scope>
    <source>
        <strain evidence="2 3">NV9</strain>
    </source>
</reference>
<accession>A0A222FKT4</accession>
<protein>
    <recommendedName>
        <fullName evidence="1">DUF4372 domain-containing protein</fullName>
    </recommendedName>
</protein>
<name>A0A222FKT4_9GAMM</name>
<feature type="domain" description="DUF4372" evidence="1">
    <location>
        <begin position="2"/>
        <end position="31"/>
    </location>
</feature>
<dbReference type="Proteomes" id="UP000202440">
    <property type="component" value="Chromosome"/>
</dbReference>
<evidence type="ECO:0000313" key="3">
    <source>
        <dbReference type="Proteomes" id="UP000202440"/>
    </source>
</evidence>
<organism evidence="2 3">
    <name type="scientific">Bacterioplanes sanyensis</name>
    <dbReference type="NCBI Taxonomy" id="1249553"/>
    <lineage>
        <taxon>Bacteria</taxon>
        <taxon>Pseudomonadati</taxon>
        <taxon>Pseudomonadota</taxon>
        <taxon>Gammaproteobacteria</taxon>
        <taxon>Oceanospirillales</taxon>
        <taxon>Oceanospirillaceae</taxon>
        <taxon>Bacterioplanes</taxon>
    </lineage>
</organism>
<gene>
    <name evidence="2" type="ORF">CHH28_12220</name>
</gene>
<dbReference type="KEGG" id="bsan:CHH28_12220"/>